<evidence type="ECO:0000313" key="3">
    <source>
        <dbReference type="Proteomes" id="UP000296049"/>
    </source>
</evidence>
<sequence>MVYTSFVLLLNPISFSTAQVLLLEIVLPLSHRSPGGHKALKHQGASNPPPCTTGDVSATSLIVALTTVRTKINPKRLGFIATVLHTHITACRPLDPSPQIATSPTNMLPHSLPIKASVKACTEGLRLIYRKQAEEEQKNCTRISVFSARGSGTRNTQKADSDDFEALSTLQQNCLSRATARSYAESLCLTEERHGLGEGHPDTSAIRNELRSSEPKETEELVFISPSFAFRWAFCQGMVTASGNSCLCSGPSYEETHPEPKHLQLQLLLSPSAIQLQNKRRPTIPVLENKPCSSAAGYCCKNSRLKPKCLCKQGKPEKPFFSLRPVEEKTLQSKRTSSKHGHLHSEDKVKNENYEHNWAATEVGLKIPVATRQGNEQVMAYEVQRATRQQAGATYQDSAASPTSIPALSAGLLLRGRTAPEPQGIACLPETLFQLGLEGAESDPKIHEECCFSSSSISEQGSVKRLEEINRTLGVCTCVPHPSVGLSQLEEQIGNEDNKALKMQADCCSSCELKRNNVCMFWAGCVPPGEQGRRRSRALKAVVPVFMYSGTHSELHCLEGYLYLQPPKNVQQGLSCISNSKTTSSKVVSMLLNALQLCTLKHCAEVALPRGEASRRLDGKRPLEVVLLRAGRVPKCYRLNYPGTSAVTLHYSLSSIYLAETVFLLEDTAFWKLELQARESLTDTVVFEHTAVTARLLRRLAPERLVKEGRVVVI</sequence>
<reference evidence="3" key="1">
    <citation type="journal article" date="2013" name="Nat. Genet.">
        <title>The duck genome and transcriptome provide insight into an avian influenza virus reservoir species.</title>
        <authorList>
            <person name="Huang Y."/>
            <person name="Li Y."/>
            <person name="Burt D.W."/>
            <person name="Chen H."/>
            <person name="Zhang Y."/>
            <person name="Qian W."/>
            <person name="Kim H."/>
            <person name="Gan S."/>
            <person name="Zhao Y."/>
            <person name="Li J."/>
            <person name="Yi K."/>
            <person name="Feng H."/>
            <person name="Zhu P."/>
            <person name="Li B."/>
            <person name="Liu Q."/>
            <person name="Fairley S."/>
            <person name="Magor K.E."/>
            <person name="Du Z."/>
            <person name="Hu X."/>
            <person name="Goodman L."/>
            <person name="Tafer H."/>
            <person name="Vignal A."/>
            <person name="Lee T."/>
            <person name="Kim K.W."/>
            <person name="Sheng Z."/>
            <person name="An Y."/>
            <person name="Searle S."/>
            <person name="Herrero J."/>
            <person name="Groenen M.A."/>
            <person name="Crooijmans R.P."/>
            <person name="Faraut T."/>
            <person name="Cai Q."/>
            <person name="Webster R.G."/>
            <person name="Aldridge J.R."/>
            <person name="Warren W.C."/>
            <person name="Bartschat S."/>
            <person name="Kehr S."/>
            <person name="Marz M."/>
            <person name="Stadler P.F."/>
            <person name="Smith J."/>
            <person name="Kraus R.H."/>
            <person name="Zhao Y."/>
            <person name="Ren L."/>
            <person name="Fei J."/>
            <person name="Morisson M."/>
            <person name="Kaiser P."/>
            <person name="Griffin D.K."/>
            <person name="Rao M."/>
            <person name="Pitel F."/>
            <person name="Wang J."/>
            <person name="Li N."/>
        </authorList>
    </citation>
    <scope>NUCLEOTIDE SEQUENCE [LARGE SCALE GENOMIC DNA]</scope>
</reference>
<dbReference type="Proteomes" id="UP000296049">
    <property type="component" value="Unassembled WGS sequence"/>
</dbReference>
<gene>
    <name evidence="2" type="ORF">Anapl_14442</name>
</gene>
<evidence type="ECO:0000313" key="2">
    <source>
        <dbReference type="EMBL" id="EOB00212.1"/>
    </source>
</evidence>
<evidence type="ECO:0000256" key="1">
    <source>
        <dbReference type="SAM" id="SignalP"/>
    </source>
</evidence>
<proteinExistence type="predicted"/>
<keyword evidence="3" id="KW-1185">Reference proteome</keyword>
<protein>
    <submittedName>
        <fullName evidence="2">Uncharacterized protein</fullName>
    </submittedName>
</protein>
<name>R0JSP5_ANAPL</name>
<feature type="signal peptide" evidence="1">
    <location>
        <begin position="1"/>
        <end position="18"/>
    </location>
</feature>
<accession>R0JSP5</accession>
<organism evidence="2 3">
    <name type="scientific">Anas platyrhynchos</name>
    <name type="common">Mallard</name>
    <name type="synonym">Anas boschas</name>
    <dbReference type="NCBI Taxonomy" id="8839"/>
    <lineage>
        <taxon>Eukaryota</taxon>
        <taxon>Metazoa</taxon>
        <taxon>Chordata</taxon>
        <taxon>Craniata</taxon>
        <taxon>Vertebrata</taxon>
        <taxon>Euteleostomi</taxon>
        <taxon>Archelosauria</taxon>
        <taxon>Archosauria</taxon>
        <taxon>Dinosauria</taxon>
        <taxon>Saurischia</taxon>
        <taxon>Theropoda</taxon>
        <taxon>Coelurosauria</taxon>
        <taxon>Aves</taxon>
        <taxon>Neognathae</taxon>
        <taxon>Galloanserae</taxon>
        <taxon>Anseriformes</taxon>
        <taxon>Anatidae</taxon>
        <taxon>Anatinae</taxon>
        <taxon>Anas</taxon>
    </lineage>
</organism>
<dbReference type="AlphaFoldDB" id="R0JSP5"/>
<keyword evidence="1" id="KW-0732">Signal</keyword>
<feature type="chain" id="PRO_5004342839" evidence="1">
    <location>
        <begin position="19"/>
        <end position="714"/>
    </location>
</feature>
<dbReference type="EMBL" id="KB743220">
    <property type="protein sequence ID" value="EOB00212.1"/>
    <property type="molecule type" value="Genomic_DNA"/>
</dbReference>